<dbReference type="SMART" id="SM00854">
    <property type="entry name" value="PGA_cap"/>
    <property type="match status" value="1"/>
</dbReference>
<gene>
    <name evidence="4" type="ORF">KME15_14270</name>
</gene>
<dbReference type="SUPFAM" id="SSF56300">
    <property type="entry name" value="Metallo-dependent phosphatases"/>
    <property type="match status" value="1"/>
</dbReference>
<feature type="domain" description="Capsule synthesis protein CapA" evidence="3">
    <location>
        <begin position="203"/>
        <end position="443"/>
    </location>
</feature>
<dbReference type="PANTHER" id="PTHR33393">
    <property type="entry name" value="POLYGLUTAMINE SYNTHESIS ACCESSORY PROTEIN RV0574C-RELATED"/>
    <property type="match status" value="1"/>
</dbReference>
<dbReference type="Gene3D" id="3.60.21.10">
    <property type="match status" value="1"/>
</dbReference>
<comment type="similarity">
    <text evidence="1">Belongs to the CapA family.</text>
</comment>
<feature type="region of interest" description="Disordered" evidence="2">
    <location>
        <begin position="98"/>
        <end position="124"/>
    </location>
</feature>
<sequence>MGDRQIELARTGNEEAIAQLIQRALLNQTVQVETLLQGGNLQVVLQSSRLPDRPLARVVYATLLGLDSPVIQSLRVFGQQGQQTVWTQNFALGDERNRAAHSQTLKSDRPSLTPLPSHPPTSSPHPKIALLLLPTILVSFLTGIGLSFFSQRQAPGSSQAAEANSARVALIPPTADVELPAPKPSLASPLAALPSSSAKPIISIKAVGDMVLGTNFPGDRLPADGGQWLFDDVKPYFAGADILFGNFESTLTDYPYSAKDINQGMTFAFRTPPAFANVLKDAGFNVLSVANNHSFDFSDQGFADTIANIEQLGMTAIGQKGKISYLTVKGVPIAFIGFSYLPDHNWMLDLDTARALVDQAKQQAQIIVISVHAGAEGSDAMNTPDRSELFFGEDRGNSVQFAHAMIDQGASLVLGHGPHVPRSLELYKSRLIAYSLGNFVGYQTLSSQGVLGNSMILQADLNDEGKFVGGKVIPVLLDANGVPYVDDTFRSVSFVRNLIESDFPVTPLLIEDDGTIVINEAN</sequence>
<evidence type="ECO:0000256" key="2">
    <source>
        <dbReference type="SAM" id="MobiDB-lite"/>
    </source>
</evidence>
<dbReference type="InterPro" id="IPR019079">
    <property type="entry name" value="Capsule_synth_CapA"/>
</dbReference>
<reference evidence="4" key="2">
    <citation type="journal article" date="2022" name="Microbiol. Resour. Announc.">
        <title>Metagenome Sequencing to Explore Phylogenomics of Terrestrial Cyanobacteria.</title>
        <authorList>
            <person name="Ward R.D."/>
            <person name="Stajich J.E."/>
            <person name="Johansen J.R."/>
            <person name="Huntemann M."/>
            <person name="Clum A."/>
            <person name="Foster B."/>
            <person name="Foster B."/>
            <person name="Roux S."/>
            <person name="Palaniappan K."/>
            <person name="Varghese N."/>
            <person name="Mukherjee S."/>
            <person name="Reddy T.B.K."/>
            <person name="Daum C."/>
            <person name="Copeland A."/>
            <person name="Chen I.A."/>
            <person name="Ivanova N.N."/>
            <person name="Kyrpides N.C."/>
            <person name="Shapiro N."/>
            <person name="Eloe-Fadrosh E.A."/>
            <person name="Pietrasiak N."/>
        </authorList>
    </citation>
    <scope>NUCLEOTIDE SEQUENCE</scope>
    <source>
        <strain evidence="4">UHER 2000/2452</strain>
    </source>
</reference>
<accession>A0A951QBN1</accession>
<dbReference type="Pfam" id="PF09587">
    <property type="entry name" value="PGA_cap"/>
    <property type="match status" value="1"/>
</dbReference>
<comment type="caution">
    <text evidence="4">The sequence shown here is derived from an EMBL/GenBank/DDBJ whole genome shotgun (WGS) entry which is preliminary data.</text>
</comment>
<dbReference type="EMBL" id="JAHHHD010000015">
    <property type="protein sequence ID" value="MBW4659837.1"/>
    <property type="molecule type" value="Genomic_DNA"/>
</dbReference>
<name>A0A951QBN1_9CYAN</name>
<evidence type="ECO:0000259" key="3">
    <source>
        <dbReference type="SMART" id="SM00854"/>
    </source>
</evidence>
<evidence type="ECO:0000256" key="1">
    <source>
        <dbReference type="ARBA" id="ARBA00005662"/>
    </source>
</evidence>
<dbReference type="InterPro" id="IPR029052">
    <property type="entry name" value="Metallo-depent_PP-like"/>
</dbReference>
<dbReference type="CDD" id="cd07381">
    <property type="entry name" value="MPP_CapA"/>
    <property type="match status" value="1"/>
</dbReference>
<evidence type="ECO:0000313" key="5">
    <source>
        <dbReference type="Proteomes" id="UP000757435"/>
    </source>
</evidence>
<dbReference type="PANTHER" id="PTHR33393:SF11">
    <property type="entry name" value="POLYGLUTAMINE SYNTHESIS ACCESSORY PROTEIN RV0574C-RELATED"/>
    <property type="match status" value="1"/>
</dbReference>
<organism evidence="4 5">
    <name type="scientific">Drouetiella hepatica Uher 2000/2452</name>
    <dbReference type="NCBI Taxonomy" id="904376"/>
    <lineage>
        <taxon>Bacteria</taxon>
        <taxon>Bacillati</taxon>
        <taxon>Cyanobacteriota</taxon>
        <taxon>Cyanophyceae</taxon>
        <taxon>Oculatellales</taxon>
        <taxon>Oculatellaceae</taxon>
        <taxon>Drouetiella</taxon>
    </lineage>
</organism>
<evidence type="ECO:0000313" key="4">
    <source>
        <dbReference type="EMBL" id="MBW4659837.1"/>
    </source>
</evidence>
<dbReference type="AlphaFoldDB" id="A0A951QBN1"/>
<dbReference type="Proteomes" id="UP000757435">
    <property type="component" value="Unassembled WGS sequence"/>
</dbReference>
<protein>
    <submittedName>
        <fullName evidence="4">CapA family protein</fullName>
    </submittedName>
</protein>
<reference evidence="4" key="1">
    <citation type="submission" date="2021-05" db="EMBL/GenBank/DDBJ databases">
        <authorList>
            <person name="Pietrasiak N."/>
            <person name="Ward R."/>
            <person name="Stajich J.E."/>
            <person name="Kurbessoian T."/>
        </authorList>
    </citation>
    <scope>NUCLEOTIDE SEQUENCE</scope>
    <source>
        <strain evidence="4">UHER 2000/2452</strain>
    </source>
</reference>
<dbReference type="InterPro" id="IPR052169">
    <property type="entry name" value="CW_Biosynth-Accessory"/>
</dbReference>
<proteinExistence type="inferred from homology"/>